<protein>
    <submittedName>
        <fullName evidence="1">Uncharacterized protein</fullName>
    </submittedName>
</protein>
<name>A0ABN8SV23_9CNID</name>
<accession>A0ABN8SV23</accession>
<gene>
    <name evidence="1" type="ORF">PEVE_00030163</name>
</gene>
<organism evidence="1 2">
    <name type="scientific">Porites evermanni</name>
    <dbReference type="NCBI Taxonomy" id="104178"/>
    <lineage>
        <taxon>Eukaryota</taxon>
        <taxon>Metazoa</taxon>
        <taxon>Cnidaria</taxon>
        <taxon>Anthozoa</taxon>
        <taxon>Hexacorallia</taxon>
        <taxon>Scleractinia</taxon>
        <taxon>Fungiina</taxon>
        <taxon>Poritidae</taxon>
        <taxon>Porites</taxon>
    </lineage>
</organism>
<evidence type="ECO:0000313" key="2">
    <source>
        <dbReference type="Proteomes" id="UP001159427"/>
    </source>
</evidence>
<sequence>METTQCSCVCPLVDIDDDLQQVKSRRKQANDFVVNRCSSDPTLDYFDPLKKAKLKSFKDLKAVHKNILPAHTVKSCNKLLSVTTNKPEIAKFFVSQWKTDTFRSRLGNRIMFITIEEQCWQLDVRTCEPVPELHCNHEEADTRMVLHARHTAGPCKGRGAKTRLIKLSKVVSTLQKQLDRGIEKQSFMKTLTGIHAITGCDTISAFSGKGRWKGVQLLQHNERYVQAMASIGDEWVVSEEAFKAMEALVSVVWKEVRQCGCPSLSDSLHQRRKSRARSFATM</sequence>
<keyword evidence="2" id="KW-1185">Reference proteome</keyword>
<dbReference type="EMBL" id="CALNXI010004256">
    <property type="protein sequence ID" value="CAH3195403.1"/>
    <property type="molecule type" value="Genomic_DNA"/>
</dbReference>
<comment type="caution">
    <text evidence="1">The sequence shown here is derived from an EMBL/GenBank/DDBJ whole genome shotgun (WGS) entry which is preliminary data.</text>
</comment>
<evidence type="ECO:0000313" key="1">
    <source>
        <dbReference type="EMBL" id="CAH3195403.1"/>
    </source>
</evidence>
<reference evidence="1 2" key="1">
    <citation type="submission" date="2022-05" db="EMBL/GenBank/DDBJ databases">
        <authorList>
            <consortium name="Genoscope - CEA"/>
            <person name="William W."/>
        </authorList>
    </citation>
    <scope>NUCLEOTIDE SEQUENCE [LARGE SCALE GENOMIC DNA]</scope>
</reference>
<dbReference type="Proteomes" id="UP001159427">
    <property type="component" value="Unassembled WGS sequence"/>
</dbReference>
<proteinExistence type="predicted"/>